<proteinExistence type="predicted"/>
<dbReference type="Pfam" id="PF00583">
    <property type="entry name" value="Acetyltransf_1"/>
    <property type="match status" value="1"/>
</dbReference>
<dbReference type="Gene3D" id="3.40.630.30">
    <property type="match status" value="1"/>
</dbReference>
<organism evidence="3 4">
    <name type="scientific">Mycobacterium dioxanotrophicus</name>
    <dbReference type="NCBI Taxonomy" id="482462"/>
    <lineage>
        <taxon>Bacteria</taxon>
        <taxon>Bacillati</taxon>
        <taxon>Actinomycetota</taxon>
        <taxon>Actinomycetes</taxon>
        <taxon>Mycobacteriales</taxon>
        <taxon>Mycobacteriaceae</taxon>
        <taxon>Mycobacterium</taxon>
    </lineage>
</organism>
<evidence type="ECO:0000256" key="1">
    <source>
        <dbReference type="SAM" id="MobiDB-lite"/>
    </source>
</evidence>
<dbReference type="AlphaFoldDB" id="A0A1Y0C5N5"/>
<reference evidence="3 4" key="1">
    <citation type="submission" date="2017-04" db="EMBL/GenBank/DDBJ databases">
        <title>Whole Genome Sequence of 1,4-Dioxane Degrading Bacterium Mycobacterium dioxanotrophicus PH-06.</title>
        <authorList>
            <person name="He Y."/>
        </authorList>
    </citation>
    <scope>NUCLEOTIDE SEQUENCE [LARGE SCALE GENOMIC DNA]</scope>
    <source>
        <strain evidence="3 4">PH-06</strain>
    </source>
</reference>
<dbReference type="CDD" id="cd04301">
    <property type="entry name" value="NAT_SF"/>
    <property type="match status" value="1"/>
</dbReference>
<dbReference type="SUPFAM" id="SSF55729">
    <property type="entry name" value="Acyl-CoA N-acyltransferases (Nat)"/>
    <property type="match status" value="1"/>
</dbReference>
<dbReference type="KEGG" id="mdx:BTO20_20005"/>
<keyword evidence="4" id="KW-1185">Reference proteome</keyword>
<dbReference type="Proteomes" id="UP000195331">
    <property type="component" value="Chromosome"/>
</dbReference>
<feature type="domain" description="N-acetyltransferase" evidence="2">
    <location>
        <begin position="35"/>
        <end position="224"/>
    </location>
</feature>
<evidence type="ECO:0000259" key="2">
    <source>
        <dbReference type="PROSITE" id="PS51186"/>
    </source>
</evidence>
<evidence type="ECO:0000313" key="3">
    <source>
        <dbReference type="EMBL" id="ART70519.1"/>
    </source>
</evidence>
<feature type="region of interest" description="Disordered" evidence="1">
    <location>
        <begin position="1"/>
        <end position="31"/>
    </location>
</feature>
<evidence type="ECO:0000313" key="4">
    <source>
        <dbReference type="Proteomes" id="UP000195331"/>
    </source>
</evidence>
<dbReference type="InterPro" id="IPR000182">
    <property type="entry name" value="GNAT_dom"/>
</dbReference>
<dbReference type="PROSITE" id="PS51186">
    <property type="entry name" value="GNAT"/>
    <property type="match status" value="1"/>
</dbReference>
<protein>
    <recommendedName>
        <fullName evidence="2">N-acetyltransferase domain-containing protein</fullName>
    </recommendedName>
</protein>
<gene>
    <name evidence="3" type="ORF">BTO20_20005</name>
</gene>
<dbReference type="EMBL" id="CP020809">
    <property type="protein sequence ID" value="ART70519.1"/>
    <property type="molecule type" value="Genomic_DNA"/>
</dbReference>
<name>A0A1Y0C5N5_9MYCO</name>
<dbReference type="GO" id="GO:0016747">
    <property type="term" value="F:acyltransferase activity, transferring groups other than amino-acyl groups"/>
    <property type="evidence" value="ECO:0007669"/>
    <property type="project" value="InterPro"/>
</dbReference>
<dbReference type="InterPro" id="IPR016181">
    <property type="entry name" value="Acyl_CoA_acyltransferase"/>
</dbReference>
<sequence>MAARSECASSHPPTPRRWRALSSAPAKHGSVGTTFQVREASPGDNERAIGLIERYVGIDYPWPERLGSGSSAHEWLSLVATDSHGAVCGVIGVGQPTAKNLHVLHQKGGPAFDPAKVPWWKIYVLAVDEGHRGSGIGRALLDATVRRLPRKYVGLYGNVELNRTDSIQWYRRQGFYISPMSGLTRTQRPQDTDTVGVAPSEGEVIFRGYRQTLEDHLAGRAPAEWERRIATAEFIRQNKQREKAAPDLGYRLYARRIAENADAQSCVHASMGPRNLSVFGWDPDHMRVCWECVGPHTQDIKGYDADTLCDGCGRHDRDTRVSWATDDDHLLVVFAGLCLPCRRGDVPGVTTKS</sequence>
<accession>A0A1Y0C5N5</accession>